<accession>F6XXN6</accession>
<dbReference type="PROSITE" id="PS50157">
    <property type="entry name" value="ZINC_FINGER_C2H2_2"/>
    <property type="match status" value="7"/>
</dbReference>
<evidence type="ECO:0000256" key="13">
    <source>
        <dbReference type="SAM" id="MobiDB-lite"/>
    </source>
</evidence>
<dbReference type="RefSeq" id="XP_028910786.1">
    <property type="nucleotide sequence ID" value="XM_029054953.2"/>
</dbReference>
<dbReference type="Proteomes" id="UP000002279">
    <property type="component" value="Chromosome 2"/>
</dbReference>
<name>F6XXN6_ORNAN</name>
<evidence type="ECO:0000256" key="2">
    <source>
        <dbReference type="ARBA" id="ARBA00006991"/>
    </source>
</evidence>
<dbReference type="GeneID" id="100075636"/>
<dbReference type="STRING" id="9258.ENSOANP00000023405"/>
<dbReference type="FunFam" id="3.30.160.60:FF:000446">
    <property type="entry name" value="Zinc finger protein"/>
    <property type="match status" value="1"/>
</dbReference>
<dbReference type="SUPFAM" id="SSF57667">
    <property type="entry name" value="beta-beta-alpha zinc fingers"/>
    <property type="match status" value="3"/>
</dbReference>
<dbReference type="RefSeq" id="XP_028910798.1">
    <property type="nucleotide sequence ID" value="XM_029054965.2"/>
</dbReference>
<feature type="domain" description="C2H2-type" evidence="14">
    <location>
        <begin position="230"/>
        <end position="259"/>
    </location>
</feature>
<keyword evidence="3" id="KW-0479">Metal-binding</keyword>
<reference evidence="15" key="2">
    <citation type="submission" date="2025-08" db="UniProtKB">
        <authorList>
            <consortium name="Ensembl"/>
        </authorList>
    </citation>
    <scope>IDENTIFICATION</scope>
    <source>
        <strain evidence="15">Glennie</strain>
    </source>
</reference>
<dbReference type="RefSeq" id="XP_028910790.1">
    <property type="nucleotide sequence ID" value="XM_029054957.2"/>
</dbReference>
<dbReference type="GO" id="GO:0043565">
    <property type="term" value="F:sequence-specific DNA binding"/>
    <property type="evidence" value="ECO:0000318"/>
    <property type="project" value="GO_Central"/>
</dbReference>
<reference evidence="15 16" key="1">
    <citation type="journal article" date="2008" name="Nature">
        <title>Genome analysis of the platypus reveals unique signatures of evolution.</title>
        <authorList>
            <person name="Warren W.C."/>
            <person name="Hillier L.W."/>
            <person name="Marshall Graves J.A."/>
            <person name="Birney E."/>
            <person name="Ponting C.P."/>
            <person name="Grutzner F."/>
            <person name="Belov K."/>
            <person name="Miller W."/>
            <person name="Clarke L."/>
            <person name="Chinwalla A.T."/>
            <person name="Yang S.P."/>
            <person name="Heger A."/>
            <person name="Locke D.P."/>
            <person name="Miethke P."/>
            <person name="Waters P.D."/>
            <person name="Veyrunes F."/>
            <person name="Fulton L."/>
            <person name="Fulton B."/>
            <person name="Graves T."/>
            <person name="Wallis J."/>
            <person name="Puente X.S."/>
            <person name="Lopez-Otin C."/>
            <person name="Ordonez G.R."/>
            <person name="Eichler E.E."/>
            <person name="Chen L."/>
            <person name="Cheng Z."/>
            <person name="Deakin J.E."/>
            <person name="Alsop A."/>
            <person name="Thompson K."/>
            <person name="Kirby P."/>
            <person name="Papenfuss A.T."/>
            <person name="Wakefield M.J."/>
            <person name="Olender T."/>
            <person name="Lancet D."/>
            <person name="Huttley G.A."/>
            <person name="Smit A.F."/>
            <person name="Pask A."/>
            <person name="Temple-Smith P."/>
            <person name="Batzer M.A."/>
            <person name="Walker J.A."/>
            <person name="Konkel M.K."/>
            <person name="Harris R.S."/>
            <person name="Whittington C.M."/>
            <person name="Wong E.S."/>
            <person name="Gemmell N.J."/>
            <person name="Buschiazzo E."/>
            <person name="Vargas Jentzsch I.M."/>
            <person name="Merkel A."/>
            <person name="Schmitz J."/>
            <person name="Zemann A."/>
            <person name="Churakov G."/>
            <person name="Kriegs J.O."/>
            <person name="Brosius J."/>
            <person name="Murchison E.P."/>
            <person name="Sachidanandam R."/>
            <person name="Smith C."/>
            <person name="Hannon G.J."/>
            <person name="Tsend-Ayush E."/>
            <person name="McMillan D."/>
            <person name="Attenborough R."/>
            <person name="Rens W."/>
            <person name="Ferguson-Smith M."/>
            <person name="Lefevre C.M."/>
            <person name="Sharp J.A."/>
            <person name="Nicholas K.R."/>
            <person name="Ray D.A."/>
            <person name="Kube M."/>
            <person name="Reinhardt R."/>
            <person name="Pringle T.H."/>
            <person name="Taylor J."/>
            <person name="Jones R.C."/>
            <person name="Nixon B."/>
            <person name="Dacheux J.L."/>
            <person name="Niwa H."/>
            <person name="Sekita Y."/>
            <person name="Huang X."/>
            <person name="Stark A."/>
            <person name="Kheradpour P."/>
            <person name="Kellis M."/>
            <person name="Flicek P."/>
            <person name="Chen Y."/>
            <person name="Webber C."/>
            <person name="Hardison R."/>
            <person name="Nelson J."/>
            <person name="Hallsworth-Pepin K."/>
            <person name="Delehaunty K."/>
            <person name="Markovic C."/>
            <person name="Minx P."/>
            <person name="Feng Y."/>
            <person name="Kremitzki C."/>
            <person name="Mitreva M."/>
            <person name="Glasscock J."/>
            <person name="Wylie T."/>
            <person name="Wohldmann P."/>
            <person name="Thiru P."/>
            <person name="Nhan M.N."/>
            <person name="Pohl C.S."/>
            <person name="Smith S.M."/>
            <person name="Hou S."/>
            <person name="Nefedov M."/>
            <person name="de Jong P.J."/>
            <person name="Renfree M.B."/>
            <person name="Mardis E.R."/>
            <person name="Wilson R.K."/>
        </authorList>
    </citation>
    <scope>NUCLEOTIDE SEQUENCE [LARGE SCALE GENOMIC DNA]</scope>
    <source>
        <strain evidence="15 16">Glennie</strain>
    </source>
</reference>
<feature type="domain" description="C2H2-type" evidence="14">
    <location>
        <begin position="382"/>
        <end position="410"/>
    </location>
</feature>
<dbReference type="GO" id="GO:0005634">
    <property type="term" value="C:nucleus"/>
    <property type="evidence" value="ECO:0000318"/>
    <property type="project" value="GO_Central"/>
</dbReference>
<dbReference type="GO" id="GO:0000981">
    <property type="term" value="F:DNA-binding transcription factor activity, RNA polymerase II-specific"/>
    <property type="evidence" value="ECO:0000318"/>
    <property type="project" value="GO_Central"/>
</dbReference>
<dbReference type="Pfam" id="PF00096">
    <property type="entry name" value="zf-C2H2"/>
    <property type="match status" value="1"/>
</dbReference>
<dbReference type="GeneTree" id="ENSGT00940000162004"/>
<feature type="domain" description="C2H2-type" evidence="14">
    <location>
        <begin position="289"/>
        <end position="316"/>
    </location>
</feature>
<protein>
    <submittedName>
        <fullName evidence="15">PLAG1 like zinc finger 1</fullName>
    </submittedName>
</protein>
<dbReference type="InterPro" id="IPR036236">
    <property type="entry name" value="Znf_C2H2_sf"/>
</dbReference>
<evidence type="ECO:0000259" key="14">
    <source>
        <dbReference type="PROSITE" id="PS50157"/>
    </source>
</evidence>
<evidence type="ECO:0000256" key="10">
    <source>
        <dbReference type="ARBA" id="ARBA00023163"/>
    </source>
</evidence>
<proteinExistence type="inferred from homology"/>
<organism evidence="15 16">
    <name type="scientific">Ornithorhynchus anatinus</name>
    <name type="common">Duckbill platypus</name>
    <dbReference type="NCBI Taxonomy" id="9258"/>
    <lineage>
        <taxon>Eukaryota</taxon>
        <taxon>Metazoa</taxon>
        <taxon>Chordata</taxon>
        <taxon>Craniata</taxon>
        <taxon>Vertebrata</taxon>
        <taxon>Euteleostomi</taxon>
        <taxon>Mammalia</taxon>
        <taxon>Monotremata</taxon>
        <taxon>Ornithorhynchidae</taxon>
        <taxon>Ornithorhynchus</taxon>
    </lineage>
</organism>
<dbReference type="Bgee" id="ENSOANG00000014866">
    <property type="expression patterns" value="Expressed in testis and 7 other cell types or tissues"/>
</dbReference>
<dbReference type="GO" id="GO:0008270">
    <property type="term" value="F:zinc ion binding"/>
    <property type="evidence" value="ECO:0007669"/>
    <property type="project" value="UniProtKB-KW"/>
</dbReference>
<keyword evidence="8" id="KW-0238">DNA-binding</keyword>
<evidence type="ECO:0000313" key="15">
    <source>
        <dbReference type="Ensembl" id="ENSOANP00000023405.2"/>
    </source>
</evidence>
<evidence type="ECO:0000256" key="8">
    <source>
        <dbReference type="ARBA" id="ARBA00023125"/>
    </source>
</evidence>
<comment type="similarity">
    <text evidence="2">Belongs to the krueppel C2H2-type zinc-finger protein family.</text>
</comment>
<feature type="domain" description="C2H2-type" evidence="14">
    <location>
        <begin position="260"/>
        <end position="287"/>
    </location>
</feature>
<reference evidence="15" key="3">
    <citation type="submission" date="2025-09" db="UniProtKB">
        <authorList>
            <consortium name="Ensembl"/>
        </authorList>
    </citation>
    <scope>IDENTIFICATION</scope>
    <source>
        <strain evidence="15">Glennie</strain>
    </source>
</reference>
<dbReference type="GO" id="GO:0010557">
    <property type="term" value="P:positive regulation of macromolecule biosynthetic process"/>
    <property type="evidence" value="ECO:0007669"/>
    <property type="project" value="UniProtKB-ARBA"/>
</dbReference>
<evidence type="ECO:0000256" key="7">
    <source>
        <dbReference type="ARBA" id="ARBA00023015"/>
    </source>
</evidence>
<dbReference type="PANTHER" id="PTHR24399">
    <property type="entry name" value="ZINC FINGER AND BTB DOMAIN-CONTAINING"/>
    <property type="match status" value="1"/>
</dbReference>
<evidence type="ECO:0000256" key="11">
    <source>
        <dbReference type="ARBA" id="ARBA00023242"/>
    </source>
</evidence>
<gene>
    <name evidence="15" type="primary">PLAGL1</name>
</gene>
<evidence type="ECO:0000256" key="12">
    <source>
        <dbReference type="PROSITE-ProRule" id="PRU00042"/>
    </source>
</evidence>
<dbReference type="eggNOG" id="KOG1721">
    <property type="taxonomic scope" value="Eukaryota"/>
</dbReference>
<dbReference type="RefSeq" id="XP_028910779.1">
    <property type="nucleotide sequence ID" value="XM_029054946.2"/>
</dbReference>
<sequence length="679" mass="74176">MMFVHPLQTADEQTLASCLNRRDIYITSAKTVEPRTELDAWLSVDNAKFVEASALIKEESRLWAPSPHTVTTTEPQDSWKCPSCSNVFGTCSLLDSHQCLSKDRLPDTCLSWPNKLGPGKAKGRTKGKPRGTTSLAKNLIHQPRGISCPAAFNLGSCGSASGCGAVAAAAAAAAARFEPQWYSSQSAGLKRKGQEAKLVETYPCHLCGKIFLTPEKLNVHTSSHTGERPYTCPEQSCVKAFVSKYKLIRHMATHLPQKSHRCAHCEKTFHRKDHLKNHLQTHDPNKMAFGCEECGKKYNTKLGYKRHLALHGANSGDLTCQVCALELGSTELLLDHLRAHARGKPPGADKERKHQCDHCERRFYTRKDVRRHLVVHTGCKDFLCQFCSQRFGRKDHLTRHTKKTHPHELLKEEQLPDGDLLDLFQPRSPGLQLKDEAATPAPFPLGAVGLNVMESGLRAEVSNPPKGVCEQSLQPAPPPPPLRTGSLGPLAALYPTSSPLLLPPSQTPQDQKYEPISTSDTPFSLLKSLPLKADTKTCGTMSLLEELPWQDPHPLPKFNPGLDQVAGVPGRLPLPTEMMALADALSLAAPAASLDLAHILSFWQLPPADAQSAIGDTTMALGQGDALPARLTYLGQQQPEAPLAMGSGTYSQFNLPHILHSFASGASSTTLPHFHHAFK</sequence>
<dbReference type="HOGENOM" id="CLU_002678_66_1_1"/>
<dbReference type="CTD" id="5325"/>
<evidence type="ECO:0000256" key="5">
    <source>
        <dbReference type="ARBA" id="ARBA00022771"/>
    </source>
</evidence>
<dbReference type="FunCoup" id="F6XXN6">
    <property type="interactions" value="1085"/>
</dbReference>
<dbReference type="PROSITE" id="PS00028">
    <property type="entry name" value="ZINC_FINGER_C2H2_1"/>
    <property type="match status" value="7"/>
</dbReference>
<feature type="domain" description="C2H2-type" evidence="14">
    <location>
        <begin position="202"/>
        <end position="229"/>
    </location>
</feature>
<dbReference type="FunFam" id="3.30.160.60:FF:000231">
    <property type="entry name" value="PLAG1 like zinc finger 2"/>
    <property type="match status" value="1"/>
</dbReference>
<evidence type="ECO:0000256" key="3">
    <source>
        <dbReference type="ARBA" id="ARBA00022723"/>
    </source>
</evidence>
<dbReference type="Ensembl" id="ENSOANT00000023409.2">
    <property type="protein sequence ID" value="ENSOANP00000023405.2"/>
    <property type="gene ID" value="ENSOANG00000014866.2"/>
</dbReference>
<evidence type="ECO:0000256" key="6">
    <source>
        <dbReference type="ARBA" id="ARBA00022833"/>
    </source>
</evidence>
<feature type="domain" description="C2H2-type" evidence="14">
    <location>
        <begin position="354"/>
        <end position="381"/>
    </location>
</feature>
<keyword evidence="4" id="KW-0677">Repeat</keyword>
<dbReference type="SMART" id="SM00355">
    <property type="entry name" value="ZnF_C2H2"/>
    <property type="match status" value="7"/>
</dbReference>
<dbReference type="AlphaFoldDB" id="F6XXN6"/>
<dbReference type="GO" id="GO:0006357">
    <property type="term" value="P:regulation of transcription by RNA polymerase II"/>
    <property type="evidence" value="ECO:0000318"/>
    <property type="project" value="GO_Central"/>
</dbReference>
<keyword evidence="5 12" id="KW-0863">Zinc-finger</keyword>
<evidence type="ECO:0000256" key="4">
    <source>
        <dbReference type="ARBA" id="ARBA00022737"/>
    </source>
</evidence>
<feature type="region of interest" description="Disordered" evidence="13">
    <location>
        <begin position="461"/>
        <end position="519"/>
    </location>
</feature>
<dbReference type="Gene3D" id="3.30.160.60">
    <property type="entry name" value="Classic Zinc Finger"/>
    <property type="match status" value="5"/>
</dbReference>
<dbReference type="InParanoid" id="F6XXN6"/>
<dbReference type="PANTHER" id="PTHR24399:SF31">
    <property type="entry name" value="ZINC FINGER PROTEIN PLAGL1"/>
    <property type="match status" value="1"/>
</dbReference>
<keyword evidence="10" id="KW-0804">Transcription</keyword>
<feature type="compositionally biased region" description="Low complexity" evidence="13">
    <location>
        <begin position="489"/>
        <end position="500"/>
    </location>
</feature>
<evidence type="ECO:0000313" key="16">
    <source>
        <dbReference type="Proteomes" id="UP000002279"/>
    </source>
</evidence>
<dbReference type="OrthoDB" id="8117402at2759"/>
<feature type="domain" description="C2H2-type" evidence="14">
    <location>
        <begin position="318"/>
        <end position="345"/>
    </location>
</feature>
<comment type="subcellular location">
    <subcellularLocation>
        <location evidence="1">Nucleus</location>
    </subcellularLocation>
</comment>
<dbReference type="InterPro" id="IPR013087">
    <property type="entry name" value="Znf_C2H2_type"/>
</dbReference>
<keyword evidence="6" id="KW-0862">Zinc</keyword>
<dbReference type="FunFam" id="3.30.160.60:FF:000256">
    <property type="entry name" value="PLAG1 like zinc finger 2"/>
    <property type="match status" value="1"/>
</dbReference>
<evidence type="ECO:0000256" key="1">
    <source>
        <dbReference type="ARBA" id="ARBA00004123"/>
    </source>
</evidence>
<dbReference type="FunFam" id="3.30.160.60:FF:000425">
    <property type="entry name" value="PLAG1 like zinc finger 1"/>
    <property type="match status" value="1"/>
</dbReference>
<keyword evidence="16" id="KW-1185">Reference proteome</keyword>
<keyword evidence="9" id="KW-0010">Activator</keyword>
<evidence type="ECO:0000256" key="9">
    <source>
        <dbReference type="ARBA" id="ARBA00023159"/>
    </source>
</evidence>
<keyword evidence="11" id="KW-0539">Nucleus</keyword>
<dbReference type="OMA" id="NKMAYGC"/>
<dbReference type="RefSeq" id="XP_028910808.1">
    <property type="nucleotide sequence ID" value="XM_029054975.2"/>
</dbReference>
<keyword evidence="7" id="KW-0805">Transcription regulation</keyword>